<dbReference type="PANTHER" id="PTHR40254:SF1">
    <property type="entry name" value="BLR0577 PROTEIN"/>
    <property type="match status" value="1"/>
</dbReference>
<dbReference type="InterPro" id="IPR038732">
    <property type="entry name" value="HpyO/CreE_NAD-binding"/>
</dbReference>
<evidence type="ECO:0000313" key="3">
    <source>
        <dbReference type="EMBL" id="CAH0047308.1"/>
    </source>
</evidence>
<feature type="region of interest" description="Disordered" evidence="1">
    <location>
        <begin position="1"/>
        <end position="33"/>
    </location>
</feature>
<name>A0A9N9Z1P5_9HYPO</name>
<reference evidence="4" key="1">
    <citation type="submission" date="2019-06" db="EMBL/GenBank/DDBJ databases">
        <authorList>
            <person name="Broberg M."/>
        </authorList>
    </citation>
    <scope>NUCLEOTIDE SEQUENCE [LARGE SCALE GENOMIC DNA]</scope>
</reference>
<dbReference type="InterPro" id="IPR036188">
    <property type="entry name" value="FAD/NAD-bd_sf"/>
</dbReference>
<evidence type="ECO:0000256" key="1">
    <source>
        <dbReference type="SAM" id="MobiDB-lite"/>
    </source>
</evidence>
<feature type="domain" description="FAD-dependent urate hydroxylase HpyO/Asp monooxygenase CreE-like FAD/NAD(P)-binding" evidence="2">
    <location>
        <begin position="43"/>
        <end position="90"/>
    </location>
</feature>
<keyword evidence="4" id="KW-1185">Reference proteome</keyword>
<gene>
    <name evidence="3" type="ORF">CSOL1703_00017198</name>
</gene>
<dbReference type="SUPFAM" id="SSF51905">
    <property type="entry name" value="FAD/NAD(P)-binding domain"/>
    <property type="match status" value="1"/>
</dbReference>
<evidence type="ECO:0000259" key="2">
    <source>
        <dbReference type="Pfam" id="PF13454"/>
    </source>
</evidence>
<sequence>MSTLSGKREASVNRQAASVHGHDTSVNGHGTSATNNVEEVSVVIVGAGQRGLSTLERLCSFYPTYTNAPRLRVHVVDPGHPGQDSGPARTGPSYGEWLSQSGYRWKDGGIVRNDNGDPIHPDTYTSRALLGCYLRWSFEHIRAEAPEGVIIKNHGSEAIDIQRRGEGNGFVISLEGERPIEADYVFVTTGHASGSTSKANERTLANFQALRSRNPHLGFIPSAAAFGDLEAIESTAKVLIYGTGLSAADALSVLTAGRGGRFEANGDRRLRYVISGREPNITLYSRQGLPSGAKGVNQRALGEDYEPKYFTSGFIAAKRRERDGGQLNWKEDIHPCLIREV</sequence>
<dbReference type="PANTHER" id="PTHR40254">
    <property type="entry name" value="BLR0577 PROTEIN"/>
    <property type="match status" value="1"/>
</dbReference>
<feature type="compositionally biased region" description="Basic and acidic residues" evidence="1">
    <location>
        <begin position="1"/>
        <end position="11"/>
    </location>
</feature>
<dbReference type="Proteomes" id="UP000775872">
    <property type="component" value="Unassembled WGS sequence"/>
</dbReference>
<comment type="caution">
    <text evidence="3">The sequence shown here is derived from an EMBL/GenBank/DDBJ whole genome shotgun (WGS) entry which is preliminary data.</text>
</comment>
<feature type="domain" description="FAD-dependent urate hydroxylase HpyO/Asp monooxygenase CreE-like FAD/NAD(P)-binding" evidence="2">
    <location>
        <begin position="92"/>
        <end position="191"/>
    </location>
</feature>
<dbReference type="OrthoDB" id="5185064at2759"/>
<dbReference type="InterPro" id="IPR052189">
    <property type="entry name" value="L-asp_N-monooxygenase_NS-form"/>
</dbReference>
<proteinExistence type="predicted"/>
<organism evidence="3 4">
    <name type="scientific">Clonostachys solani</name>
    <dbReference type="NCBI Taxonomy" id="160281"/>
    <lineage>
        <taxon>Eukaryota</taxon>
        <taxon>Fungi</taxon>
        <taxon>Dikarya</taxon>
        <taxon>Ascomycota</taxon>
        <taxon>Pezizomycotina</taxon>
        <taxon>Sordariomycetes</taxon>
        <taxon>Hypocreomycetidae</taxon>
        <taxon>Hypocreales</taxon>
        <taxon>Bionectriaceae</taxon>
        <taxon>Clonostachys</taxon>
    </lineage>
</organism>
<accession>A0A9N9Z1P5</accession>
<dbReference type="Pfam" id="PF13454">
    <property type="entry name" value="NAD_binding_9"/>
    <property type="match status" value="2"/>
</dbReference>
<dbReference type="AlphaFoldDB" id="A0A9N9Z1P5"/>
<protein>
    <recommendedName>
        <fullName evidence="2">FAD-dependent urate hydroxylase HpyO/Asp monooxygenase CreE-like FAD/NAD(P)-binding domain-containing protein</fullName>
    </recommendedName>
</protein>
<dbReference type="EMBL" id="CABFOC020000029">
    <property type="protein sequence ID" value="CAH0047308.1"/>
    <property type="molecule type" value="Genomic_DNA"/>
</dbReference>
<reference evidence="3 4" key="2">
    <citation type="submission" date="2021-10" db="EMBL/GenBank/DDBJ databases">
        <authorList>
            <person name="Piombo E."/>
        </authorList>
    </citation>
    <scope>NUCLEOTIDE SEQUENCE [LARGE SCALE GENOMIC DNA]</scope>
</reference>
<feature type="compositionally biased region" description="Polar residues" evidence="1">
    <location>
        <begin position="24"/>
        <end position="33"/>
    </location>
</feature>
<evidence type="ECO:0000313" key="4">
    <source>
        <dbReference type="Proteomes" id="UP000775872"/>
    </source>
</evidence>